<evidence type="ECO:0000256" key="11">
    <source>
        <dbReference type="ARBA" id="ARBA00038492"/>
    </source>
</evidence>
<comment type="similarity">
    <text evidence="11">Belongs to the G-protein coupled receptor 3 family. TAS1R subfamily.</text>
</comment>
<organism evidence="15 16">
    <name type="scientific">Latimeria chalumnae</name>
    <name type="common">Coelacanth</name>
    <dbReference type="NCBI Taxonomy" id="7897"/>
    <lineage>
        <taxon>Eukaryota</taxon>
        <taxon>Metazoa</taxon>
        <taxon>Chordata</taxon>
        <taxon>Craniata</taxon>
        <taxon>Vertebrata</taxon>
        <taxon>Euteleostomi</taxon>
        <taxon>Coelacanthiformes</taxon>
        <taxon>Coelacanthidae</taxon>
        <taxon>Latimeria</taxon>
    </lineage>
</organism>
<dbReference type="PROSITE" id="PS00981">
    <property type="entry name" value="G_PROTEIN_RECEP_F3_3"/>
    <property type="match status" value="1"/>
</dbReference>
<evidence type="ECO:0000256" key="4">
    <source>
        <dbReference type="ARBA" id="ARBA00022729"/>
    </source>
</evidence>
<dbReference type="InterPro" id="IPR017978">
    <property type="entry name" value="GPCR_3_C"/>
</dbReference>
<dbReference type="PRINTS" id="PR00592">
    <property type="entry name" value="CASENSINGR"/>
</dbReference>
<dbReference type="Pfam" id="PF01094">
    <property type="entry name" value="ANF_receptor"/>
    <property type="match status" value="1"/>
</dbReference>
<keyword evidence="7 12" id="KW-0472">Membrane</keyword>
<dbReference type="OMA" id="EDWAIST"/>
<gene>
    <name evidence="15" type="primary">TAS1R1</name>
</gene>
<feature type="transmembrane region" description="Helical" evidence="12">
    <location>
        <begin position="641"/>
        <end position="663"/>
    </location>
</feature>
<feature type="transmembrane region" description="Helical" evidence="12">
    <location>
        <begin position="764"/>
        <end position="786"/>
    </location>
</feature>
<feature type="transmembrane region" description="Helical" evidence="12">
    <location>
        <begin position="573"/>
        <end position="596"/>
    </location>
</feature>
<evidence type="ECO:0000256" key="9">
    <source>
        <dbReference type="ARBA" id="ARBA00023180"/>
    </source>
</evidence>
<evidence type="ECO:0000256" key="7">
    <source>
        <dbReference type="ARBA" id="ARBA00023136"/>
    </source>
</evidence>
<evidence type="ECO:0000313" key="16">
    <source>
        <dbReference type="Proteomes" id="UP000008672"/>
    </source>
</evidence>
<keyword evidence="2" id="KW-1003">Cell membrane</keyword>
<evidence type="ECO:0000256" key="12">
    <source>
        <dbReference type="SAM" id="Phobius"/>
    </source>
</evidence>
<evidence type="ECO:0000256" key="1">
    <source>
        <dbReference type="ARBA" id="ARBA00004651"/>
    </source>
</evidence>
<keyword evidence="16" id="KW-1185">Reference proteome</keyword>
<reference evidence="15" key="2">
    <citation type="submission" date="2025-08" db="UniProtKB">
        <authorList>
            <consortium name="Ensembl"/>
        </authorList>
    </citation>
    <scope>IDENTIFICATION</scope>
</reference>
<feature type="transmembrane region" description="Helical" evidence="12">
    <location>
        <begin position="792"/>
        <end position="812"/>
    </location>
</feature>
<dbReference type="GeneTree" id="ENSGT00940000161264"/>
<dbReference type="Pfam" id="PF00003">
    <property type="entry name" value="7tm_3"/>
    <property type="match status" value="1"/>
</dbReference>
<evidence type="ECO:0000256" key="8">
    <source>
        <dbReference type="ARBA" id="ARBA00023170"/>
    </source>
</evidence>
<evidence type="ECO:0000259" key="14">
    <source>
        <dbReference type="PROSITE" id="PS50259"/>
    </source>
</evidence>
<dbReference type="InterPro" id="IPR028082">
    <property type="entry name" value="Peripla_BP_I"/>
</dbReference>
<dbReference type="STRING" id="7897.ENSLACP00000019055"/>
<dbReference type="Gene3D" id="2.10.50.30">
    <property type="entry name" value="GPCR, family 3, nine cysteines domain"/>
    <property type="match status" value="1"/>
</dbReference>
<feature type="transmembrane region" description="Helical" evidence="12">
    <location>
        <begin position="608"/>
        <end position="629"/>
    </location>
</feature>
<sequence>QVLMVLITVLLLLQLFAPSCLVLDLPGLKCSFLDFSLSGDYLIGGLFPIHTNVNVGSSSRPQVDKCQGNAQFNAHGYHLFQAMRFAVEEINNSSTLLPGLTLGYDIFDICLDSANLQATLDLLSQEAWPYVEVKKDLSSYRARVLALVGSDSSTYSFTIASILGHFLMPQVSYESTNERLSIKRLYPSFLRTIPSDKIQVEMIISLLHKFGWTWIAVIGSDNDYGQQGLQNLRYRASKNGICIAYQGVIPASAQQMRETVKSVLQTRVSIIVVFSTKQLATTFFKEIITQNITGKVWIGTEDWSIATLVSSLHDIKNIGTVIGASVKQAQLPGFLSFEATAVKSQTGEFQDTCDSVGSENYGAGTMGCNQECHECQWLNLDNMVTPNIQAAFNVYSAVYAVACALHVLLECDLGECSKEAPRPWQLLKELKQVSFKLYNTTIMFNENGDPPGGYDLVIWDWTTAQWSVKVIGSYSLNQGFEIDADKIKWHTEHNKVPRSVCSEECQPGAKRKQTGVHACCFDCETCPGGTFLNRSNLYSCQPCDREHWSQEGSEMCWNRTIEYLSWTDTISLMYLPGMALVFLLTLLVAVTFALNLDTPVVKSAGGRMCFIMLVSLAASCCITLCFFGKPTKLKRLLRLPVFISFTACLSCIAVRAFQIVCIFKMAAKLPKVYDYWVKKNGQTVFIIVSFLIQVVICMARASSRPPVPHQNYEIYKDQIILDCSENTSFGSVLVILYIGILSVLCFTFCYMGKDLPENYNEAKSITFSLLIYFISWISFCTTYIVYQGKYIAALKAMAILASVLGILGGYFLPKCYVILLKPQLNTEHFQTSIQSYTRKRSDQ</sequence>
<feature type="chain" id="PRO_5003580659" evidence="13">
    <location>
        <begin position="23"/>
        <end position="843"/>
    </location>
</feature>
<accession>H3BAY4</accession>
<dbReference type="FunFam" id="2.10.50.30:FF:000004">
    <property type="entry name" value="Taste receptor type 1 member 3-like protein"/>
    <property type="match status" value="1"/>
</dbReference>
<feature type="signal peptide" evidence="13">
    <location>
        <begin position="1"/>
        <end position="22"/>
    </location>
</feature>
<protein>
    <submittedName>
        <fullName evidence="15">Taste 1 receptor member 1</fullName>
    </submittedName>
</protein>
<dbReference type="PANTHER" id="PTHR24061">
    <property type="entry name" value="CALCIUM-SENSING RECEPTOR-RELATED"/>
    <property type="match status" value="1"/>
</dbReference>
<dbReference type="InterPro" id="IPR011500">
    <property type="entry name" value="GPCR_3_9-Cys_dom"/>
</dbReference>
<keyword evidence="4 13" id="KW-0732">Signal</keyword>
<dbReference type="eggNOG" id="KOG1056">
    <property type="taxonomic scope" value="Eukaryota"/>
</dbReference>
<reference evidence="16" key="1">
    <citation type="submission" date="2011-08" db="EMBL/GenBank/DDBJ databases">
        <title>The draft genome of Latimeria chalumnae.</title>
        <authorList>
            <person name="Di Palma F."/>
            <person name="Alfoldi J."/>
            <person name="Johnson J."/>
            <person name="Berlin A."/>
            <person name="Gnerre S."/>
            <person name="Jaffe D."/>
            <person name="MacCallum I."/>
            <person name="Young S."/>
            <person name="Walker B.J."/>
            <person name="Lander E."/>
            <person name="Lindblad-Toh K."/>
        </authorList>
    </citation>
    <scope>NUCLEOTIDE SEQUENCE [LARGE SCALE GENOMIC DNA]</scope>
    <source>
        <strain evidence="16">Wild caught</strain>
    </source>
</reference>
<evidence type="ECO:0000256" key="10">
    <source>
        <dbReference type="ARBA" id="ARBA00023224"/>
    </source>
</evidence>
<keyword evidence="5 12" id="KW-1133">Transmembrane helix</keyword>
<feature type="transmembrane region" description="Helical" evidence="12">
    <location>
        <begin position="684"/>
        <end position="702"/>
    </location>
</feature>
<dbReference type="InParanoid" id="H3BAY4"/>
<evidence type="ECO:0000256" key="5">
    <source>
        <dbReference type="ARBA" id="ARBA00022989"/>
    </source>
</evidence>
<dbReference type="FunCoup" id="H3BAY4">
    <property type="interactions" value="470"/>
</dbReference>
<comment type="subcellular location">
    <subcellularLocation>
        <location evidence="1">Cell membrane</location>
        <topology evidence="1">Multi-pass membrane protein</topology>
    </subcellularLocation>
</comment>
<dbReference type="PROSITE" id="PS00980">
    <property type="entry name" value="G_PROTEIN_RECEP_F3_2"/>
    <property type="match status" value="1"/>
</dbReference>
<keyword evidence="9" id="KW-0325">Glycoprotein</keyword>
<evidence type="ECO:0000313" key="15">
    <source>
        <dbReference type="Ensembl" id="ENSLACP00000019055.1"/>
    </source>
</evidence>
<dbReference type="GO" id="GO:0050909">
    <property type="term" value="P:sensory perception of taste"/>
    <property type="evidence" value="ECO:0007669"/>
    <property type="project" value="UniProtKB-ARBA"/>
</dbReference>
<reference evidence="15" key="3">
    <citation type="submission" date="2025-09" db="UniProtKB">
        <authorList>
            <consortium name="Ensembl"/>
        </authorList>
    </citation>
    <scope>IDENTIFICATION</scope>
</reference>
<keyword evidence="8" id="KW-0675">Receptor</keyword>
<dbReference type="PROSITE" id="PS50259">
    <property type="entry name" value="G_PROTEIN_RECEP_F3_4"/>
    <property type="match status" value="1"/>
</dbReference>
<dbReference type="InterPro" id="IPR017979">
    <property type="entry name" value="GPCR_3_CS"/>
</dbReference>
<dbReference type="GO" id="GO:0005886">
    <property type="term" value="C:plasma membrane"/>
    <property type="evidence" value="ECO:0007669"/>
    <property type="project" value="UniProtKB-SubCell"/>
</dbReference>
<evidence type="ECO:0000256" key="13">
    <source>
        <dbReference type="SAM" id="SignalP"/>
    </source>
</evidence>
<dbReference type="PANTHER" id="PTHR24061:SF3">
    <property type="entry name" value="TASTE RECEPTOR TYPE 1 MEMBER 1"/>
    <property type="match status" value="1"/>
</dbReference>
<keyword evidence="6" id="KW-0297">G-protein coupled receptor</keyword>
<dbReference type="AlphaFoldDB" id="H3BAY4"/>
<proteinExistence type="inferred from homology"/>
<feature type="domain" description="G-protein coupled receptors family 3 profile" evidence="14">
    <location>
        <begin position="582"/>
        <end position="834"/>
    </location>
</feature>
<dbReference type="HOGENOM" id="CLU_005389_5_1_1"/>
<dbReference type="InterPro" id="IPR038550">
    <property type="entry name" value="GPCR_3_9-Cys_sf"/>
</dbReference>
<evidence type="ECO:0000256" key="6">
    <source>
        <dbReference type="ARBA" id="ARBA00023040"/>
    </source>
</evidence>
<evidence type="ECO:0000256" key="3">
    <source>
        <dbReference type="ARBA" id="ARBA00022692"/>
    </source>
</evidence>
<dbReference type="InterPro" id="IPR000068">
    <property type="entry name" value="GPCR_3_Ca_sens_rcpt-rel"/>
</dbReference>
<name>H3BAY4_LATCH</name>
<dbReference type="GO" id="GO:0004930">
    <property type="term" value="F:G protein-coupled receptor activity"/>
    <property type="evidence" value="ECO:0007669"/>
    <property type="project" value="UniProtKB-KW"/>
</dbReference>
<keyword evidence="10" id="KW-0807">Transducer</keyword>
<dbReference type="InterPro" id="IPR001828">
    <property type="entry name" value="ANF_lig-bd_rcpt"/>
</dbReference>
<feature type="transmembrane region" description="Helical" evidence="12">
    <location>
        <begin position="734"/>
        <end position="752"/>
    </location>
</feature>
<dbReference type="Pfam" id="PF07562">
    <property type="entry name" value="NCD3G"/>
    <property type="match status" value="1"/>
</dbReference>
<evidence type="ECO:0000256" key="2">
    <source>
        <dbReference type="ARBA" id="ARBA00022475"/>
    </source>
</evidence>
<keyword evidence="3 12" id="KW-0812">Transmembrane</keyword>
<dbReference type="FunFam" id="3.40.50.2300:FF:000016">
    <property type="entry name" value="Taste 1 receptor member 2"/>
    <property type="match status" value="1"/>
</dbReference>
<dbReference type="EMBL" id="AFYH01055111">
    <property type="status" value="NOT_ANNOTATED_CDS"/>
    <property type="molecule type" value="Genomic_DNA"/>
</dbReference>
<dbReference type="Proteomes" id="UP000008672">
    <property type="component" value="Unassembled WGS sequence"/>
</dbReference>
<dbReference type="PRINTS" id="PR00248">
    <property type="entry name" value="GPCRMGR"/>
</dbReference>
<dbReference type="SUPFAM" id="SSF53822">
    <property type="entry name" value="Periplasmic binding protein-like I"/>
    <property type="match status" value="1"/>
</dbReference>
<dbReference type="Gene3D" id="3.40.50.2300">
    <property type="match status" value="2"/>
</dbReference>
<dbReference type="Ensembl" id="ENSLACT00000019188.1">
    <property type="protein sequence ID" value="ENSLACP00000019055.1"/>
    <property type="gene ID" value="ENSLACG00000016767.1"/>
</dbReference>
<dbReference type="InterPro" id="IPR000337">
    <property type="entry name" value="GPCR_3"/>
</dbReference>